<dbReference type="Proteomes" id="UP000094023">
    <property type="component" value="Unassembled WGS sequence"/>
</dbReference>
<comment type="caution">
    <text evidence="2">The sequence shown here is derived from an EMBL/GenBank/DDBJ whole genome shotgun (WGS) entry which is preliminary data.</text>
</comment>
<dbReference type="EMBL" id="LXEN01000014">
    <property type="protein sequence ID" value="OAT37509.1"/>
    <property type="molecule type" value="Genomic_DNA"/>
</dbReference>
<dbReference type="PATRIC" id="fig|1354337.4.peg.294"/>
<evidence type="ECO:0000313" key="2">
    <source>
        <dbReference type="EMBL" id="OAT37509.1"/>
    </source>
</evidence>
<dbReference type="CDD" id="cd00093">
    <property type="entry name" value="HTH_XRE"/>
    <property type="match status" value="1"/>
</dbReference>
<protein>
    <submittedName>
        <fullName evidence="2">MrpJ family protein</fullName>
    </submittedName>
</protein>
<dbReference type="Gene3D" id="1.10.260.40">
    <property type="entry name" value="lambda repressor-like DNA-binding domains"/>
    <property type="match status" value="1"/>
</dbReference>
<dbReference type="SUPFAM" id="SSF47413">
    <property type="entry name" value="lambda repressor-like DNA-binding domains"/>
    <property type="match status" value="1"/>
</dbReference>
<dbReference type="Pfam" id="PF01381">
    <property type="entry name" value="HTH_3"/>
    <property type="match status" value="1"/>
</dbReference>
<dbReference type="STRING" id="1354337.M983_0284"/>
<name>A0A198GL11_9GAMM</name>
<gene>
    <name evidence="2" type="ORF">M983_0284</name>
</gene>
<feature type="domain" description="HTH cro/C1-type" evidence="1">
    <location>
        <begin position="4"/>
        <end position="46"/>
    </location>
</feature>
<dbReference type="PROSITE" id="PS50943">
    <property type="entry name" value="HTH_CROC1"/>
    <property type="match status" value="1"/>
</dbReference>
<keyword evidence="3" id="KW-1185">Reference proteome</keyword>
<evidence type="ECO:0000313" key="3">
    <source>
        <dbReference type="Proteomes" id="UP000094023"/>
    </source>
</evidence>
<proteinExistence type="predicted"/>
<dbReference type="InterPro" id="IPR010982">
    <property type="entry name" value="Lambda_DNA-bd_dom_sf"/>
</dbReference>
<sequence>MTGAELAQKLNISQQQISRYERGVSRISADMLLHILSIFNVSVNDFFERVSNRVVTLKYKIKYDKDNKVPFLNVGFLKEVYDVKN</sequence>
<organism evidence="2 3">
    <name type="scientific">Proteus myxofaciens ATCC 19692</name>
    <dbReference type="NCBI Taxonomy" id="1354337"/>
    <lineage>
        <taxon>Bacteria</taxon>
        <taxon>Pseudomonadati</taxon>
        <taxon>Pseudomonadota</taxon>
        <taxon>Gammaproteobacteria</taxon>
        <taxon>Enterobacterales</taxon>
        <taxon>Morganellaceae</taxon>
        <taxon>Proteus</taxon>
    </lineage>
</organism>
<reference evidence="2 3" key="1">
    <citation type="submission" date="2016-04" db="EMBL/GenBank/DDBJ databases">
        <title>ATOL: Assembling a taxonomically balanced genome-scale reconstruction of the evolutionary history of the Enterobacteriaceae.</title>
        <authorList>
            <person name="Plunkett G.III."/>
            <person name="Neeno-Eckwall E.C."/>
            <person name="Glasner J.D."/>
            <person name="Perna N.T."/>
        </authorList>
    </citation>
    <scope>NUCLEOTIDE SEQUENCE [LARGE SCALE GENOMIC DNA]</scope>
    <source>
        <strain evidence="2 3">ATCC 19692</strain>
    </source>
</reference>
<evidence type="ECO:0000259" key="1">
    <source>
        <dbReference type="PROSITE" id="PS50943"/>
    </source>
</evidence>
<dbReference type="GO" id="GO:0003677">
    <property type="term" value="F:DNA binding"/>
    <property type="evidence" value="ECO:0007669"/>
    <property type="project" value="InterPro"/>
</dbReference>
<dbReference type="InterPro" id="IPR001387">
    <property type="entry name" value="Cro/C1-type_HTH"/>
</dbReference>
<accession>A0A198GL11</accession>
<dbReference type="AlphaFoldDB" id="A0A198GL11"/>